<dbReference type="AlphaFoldDB" id="A0A1R1PRY6"/>
<feature type="region of interest" description="Disordered" evidence="1">
    <location>
        <begin position="83"/>
        <end position="106"/>
    </location>
</feature>
<dbReference type="OrthoDB" id="5876637at2759"/>
<feature type="compositionally biased region" description="Basic and acidic residues" evidence="1">
    <location>
        <begin position="297"/>
        <end position="310"/>
    </location>
</feature>
<evidence type="ECO:0000256" key="1">
    <source>
        <dbReference type="SAM" id="MobiDB-lite"/>
    </source>
</evidence>
<feature type="region of interest" description="Disordered" evidence="1">
    <location>
        <begin position="283"/>
        <end position="311"/>
    </location>
</feature>
<dbReference type="Proteomes" id="UP000188320">
    <property type="component" value="Unassembled WGS sequence"/>
</dbReference>
<sequence>MQSSVKVHVITCTLTPGQFHLTGRNQFEMVKKFKKRKESNPTENDEVHDLPPTQVFGKVSRKRKETSVSFEEDAPKKFLRVMRLQENDKNTTTSKKKNKNESLQLKLGEGETYQEFKRRVKESVKQELQKIPMVKLPGPDKSSHASKNKKAKKSNSNATDFNTEEKTSDRKFRNQQNRKEKQLDKKLAKRVKVDEKRIEKKLAVEGINNGIRFNDVAEAPPKFTQLPKQTFKKIVYPSVKTISKTESQNMNSRNAAGSKTVDVANSISKFSKQDAIGEMVKRTSRVKNPNKSSPLDKMNEKRRQLKKSQEHLSPYQINNLEKEREMAIQKYRMLKMNKTNQIR</sequence>
<accession>A0A1R1PRY6</accession>
<evidence type="ECO:0000313" key="3">
    <source>
        <dbReference type="Proteomes" id="UP000188320"/>
    </source>
</evidence>
<dbReference type="EMBL" id="LSSK01000318">
    <property type="protein sequence ID" value="OMH83745.1"/>
    <property type="molecule type" value="Genomic_DNA"/>
</dbReference>
<protein>
    <submittedName>
        <fullName evidence="2">Uncharacterized protein</fullName>
    </submittedName>
</protein>
<feature type="compositionally biased region" description="Basic residues" evidence="1">
    <location>
        <begin position="144"/>
        <end position="153"/>
    </location>
</feature>
<reference evidence="3" key="1">
    <citation type="submission" date="2017-01" db="EMBL/GenBank/DDBJ databases">
        <authorList>
            <person name="Wang Y."/>
            <person name="White M."/>
            <person name="Kvist S."/>
            <person name="Moncalvo J.-M."/>
        </authorList>
    </citation>
    <scope>NUCLEOTIDE SEQUENCE [LARGE SCALE GENOMIC DNA]</scope>
    <source>
        <strain evidence="3">COL-18-3</strain>
    </source>
</reference>
<organism evidence="2 3">
    <name type="scientific">Zancudomyces culisetae</name>
    <name type="common">Gut fungus</name>
    <name type="synonym">Smittium culisetae</name>
    <dbReference type="NCBI Taxonomy" id="1213189"/>
    <lineage>
        <taxon>Eukaryota</taxon>
        <taxon>Fungi</taxon>
        <taxon>Fungi incertae sedis</taxon>
        <taxon>Zoopagomycota</taxon>
        <taxon>Kickxellomycotina</taxon>
        <taxon>Harpellomycetes</taxon>
        <taxon>Harpellales</taxon>
        <taxon>Legeriomycetaceae</taxon>
        <taxon>Zancudomyces</taxon>
    </lineage>
</organism>
<feature type="region of interest" description="Disordered" evidence="1">
    <location>
        <begin position="35"/>
        <end position="68"/>
    </location>
</feature>
<feature type="compositionally biased region" description="Basic and acidic residues" evidence="1">
    <location>
        <begin position="163"/>
        <end position="186"/>
    </location>
</feature>
<proteinExistence type="predicted"/>
<gene>
    <name evidence="2" type="ORF">AX774_g2760</name>
</gene>
<keyword evidence="3" id="KW-1185">Reference proteome</keyword>
<name>A0A1R1PRY6_ZANCU</name>
<feature type="region of interest" description="Disordered" evidence="1">
    <location>
        <begin position="127"/>
        <end position="186"/>
    </location>
</feature>
<comment type="caution">
    <text evidence="2">The sequence shown here is derived from an EMBL/GenBank/DDBJ whole genome shotgun (WGS) entry which is preliminary data.</text>
</comment>
<evidence type="ECO:0000313" key="2">
    <source>
        <dbReference type="EMBL" id="OMH83745.1"/>
    </source>
</evidence>